<keyword evidence="2" id="KW-1185">Reference proteome</keyword>
<evidence type="ECO:0000313" key="1">
    <source>
        <dbReference type="EMBL" id="KAI4368471.1"/>
    </source>
</evidence>
<gene>
    <name evidence="1" type="ORF">MLD38_017026</name>
</gene>
<accession>A0ACB9QR77</accession>
<dbReference type="Proteomes" id="UP001057402">
    <property type="component" value="Chromosome 5"/>
</dbReference>
<protein>
    <submittedName>
        <fullName evidence="1">Uncharacterized protein</fullName>
    </submittedName>
</protein>
<sequence>MSKAWGNIGAWAAEAEAAEEEERAAAAAAKSNPPSVETQNFPSLKESISAKPKKKKMTLTEFYSSSTAAPTLTGGSYGRLTPDELLRLPTGPKDRSSYDEDDRHHFGGRLGGGFPSYNNRSDASSRYDGGGRRGSYGGGGFEDERRGPPQSRVSDFEPSRADEADNWAAMKRPVSSFNNTASRAGSGNDRYTSLGGGSRSDDVDNWAMGKRAQAPPMAAPGYSRSPSSFGSGFRDSGDTGIESDRWSRGGGGLGDGGARSERPRLVLNPPSGNLGGNAVENLNDGAKSIRANPFGAARPREEVLAEKGLDYKKIDLEIDAKKSLGITSGGSRPSSAQSSRAESQGDETVVKPRPKVNPFGEAKPREVLLEEKGLDWRKIDSELEHRSVDRPLSEEEKLLKEEIDNLRKELDGQVSLKEDNGTAGDRNNVSDALAEKERELEALTRDLDDKVRFGPRGTDRPGSRSVRVGSFSDRPPSRSGSIDDSRSVDYNDRPLSRGSGDAWPRTGNERRGFQGGRDRGFLGSRDFDRSRSRDRW</sequence>
<organism evidence="1 2">
    <name type="scientific">Melastoma candidum</name>
    <dbReference type="NCBI Taxonomy" id="119954"/>
    <lineage>
        <taxon>Eukaryota</taxon>
        <taxon>Viridiplantae</taxon>
        <taxon>Streptophyta</taxon>
        <taxon>Embryophyta</taxon>
        <taxon>Tracheophyta</taxon>
        <taxon>Spermatophyta</taxon>
        <taxon>Magnoliopsida</taxon>
        <taxon>eudicotyledons</taxon>
        <taxon>Gunneridae</taxon>
        <taxon>Pentapetalae</taxon>
        <taxon>rosids</taxon>
        <taxon>malvids</taxon>
        <taxon>Myrtales</taxon>
        <taxon>Melastomataceae</taxon>
        <taxon>Melastomatoideae</taxon>
        <taxon>Melastomateae</taxon>
        <taxon>Melastoma</taxon>
    </lineage>
</organism>
<name>A0ACB9QR77_9MYRT</name>
<reference evidence="2" key="1">
    <citation type="journal article" date="2023" name="Front. Plant Sci.">
        <title>Chromosomal-level genome assembly of Melastoma candidum provides insights into trichome evolution.</title>
        <authorList>
            <person name="Zhong Y."/>
            <person name="Wu W."/>
            <person name="Sun C."/>
            <person name="Zou P."/>
            <person name="Liu Y."/>
            <person name="Dai S."/>
            <person name="Zhou R."/>
        </authorList>
    </citation>
    <scope>NUCLEOTIDE SEQUENCE [LARGE SCALE GENOMIC DNA]</scope>
</reference>
<dbReference type="EMBL" id="CM042884">
    <property type="protein sequence ID" value="KAI4368471.1"/>
    <property type="molecule type" value="Genomic_DNA"/>
</dbReference>
<comment type="caution">
    <text evidence="1">The sequence shown here is derived from an EMBL/GenBank/DDBJ whole genome shotgun (WGS) entry which is preliminary data.</text>
</comment>
<proteinExistence type="predicted"/>
<evidence type="ECO:0000313" key="2">
    <source>
        <dbReference type="Proteomes" id="UP001057402"/>
    </source>
</evidence>